<accession>A0A5N6U3X5</accession>
<evidence type="ECO:0000256" key="3">
    <source>
        <dbReference type="ARBA" id="ARBA00022989"/>
    </source>
</evidence>
<keyword evidence="4 7" id="KW-0472">Membrane</keyword>
<evidence type="ECO:0000256" key="6">
    <source>
        <dbReference type="SAM" id="MobiDB-lite"/>
    </source>
</evidence>
<dbReference type="InterPro" id="IPR052337">
    <property type="entry name" value="SAT4-like"/>
</dbReference>
<feature type="transmembrane region" description="Helical" evidence="7">
    <location>
        <begin position="68"/>
        <end position="89"/>
    </location>
</feature>
<evidence type="ECO:0000256" key="1">
    <source>
        <dbReference type="ARBA" id="ARBA00004141"/>
    </source>
</evidence>
<dbReference type="Proteomes" id="UP000325780">
    <property type="component" value="Unassembled WGS sequence"/>
</dbReference>
<dbReference type="PANTHER" id="PTHR33048">
    <property type="entry name" value="PTH11-LIKE INTEGRAL MEMBRANE PROTEIN (AFU_ORTHOLOGUE AFUA_5G11245)"/>
    <property type="match status" value="1"/>
</dbReference>
<feature type="transmembrane region" description="Helical" evidence="7">
    <location>
        <begin position="230"/>
        <end position="251"/>
    </location>
</feature>
<feature type="transmembrane region" description="Helical" evidence="7">
    <location>
        <begin position="109"/>
        <end position="127"/>
    </location>
</feature>
<evidence type="ECO:0000256" key="4">
    <source>
        <dbReference type="ARBA" id="ARBA00023136"/>
    </source>
</evidence>
<keyword evidence="3 7" id="KW-1133">Transmembrane helix</keyword>
<sequence length="402" mass="44665">MTSDQLAALLAAPALQPPAGVTANFDNPPRHNGYAWGITTVCMVIATLCLLLRAYVRLWLDKKFRVEDVLMICAYGAYWGTAYAGYSLIWTPGYYVHTWNLRNGDLIRPLYLILIYGCCYSAVLPLIKTAILLDWCRVFVPIDRSKNVFWWGCMIVIAVQCIWGVLCIILLNMQCRPHRAIWEFYVPAKCYSLPNVMLCSASVQVISDLTMFVLPQRIIWGLHMSRQKKLGVSIIFGVGVLASIAAIFRLVRTVSFASRADSMYLIGPLLFWACAEMTCGFFIFSVPCLSKLIMDSGLRNKISSALGNSDKSETGPSNPGSVFDPRTGSKHVTKAWRTSETNYARIEDGAIPMRNRSESLNRLGGEVQGEEGKGAIQVLHTMDVTVTRAGQSRSSDTAEGSW</sequence>
<feature type="domain" description="Rhodopsin" evidence="8">
    <location>
        <begin position="52"/>
        <end position="293"/>
    </location>
</feature>
<feature type="compositionally biased region" description="Polar residues" evidence="6">
    <location>
        <begin position="306"/>
        <end position="320"/>
    </location>
</feature>
<feature type="region of interest" description="Disordered" evidence="6">
    <location>
        <begin position="306"/>
        <end position="331"/>
    </location>
</feature>
<reference evidence="9 10" key="1">
    <citation type="submission" date="2019-04" db="EMBL/GenBank/DDBJ databases">
        <title>Friends and foes A comparative genomics study of 23 Aspergillus species from section Flavi.</title>
        <authorList>
            <consortium name="DOE Joint Genome Institute"/>
            <person name="Kjaerbolling I."/>
            <person name="Vesth T."/>
            <person name="Frisvad J.C."/>
            <person name="Nybo J.L."/>
            <person name="Theobald S."/>
            <person name="Kildgaard S."/>
            <person name="Isbrandt T."/>
            <person name="Kuo A."/>
            <person name="Sato A."/>
            <person name="Lyhne E.K."/>
            <person name="Kogle M.E."/>
            <person name="Wiebenga A."/>
            <person name="Kun R.S."/>
            <person name="Lubbers R.J."/>
            <person name="Makela M.R."/>
            <person name="Barry K."/>
            <person name="Chovatia M."/>
            <person name="Clum A."/>
            <person name="Daum C."/>
            <person name="Haridas S."/>
            <person name="He G."/>
            <person name="LaButti K."/>
            <person name="Lipzen A."/>
            <person name="Mondo S."/>
            <person name="Riley R."/>
            <person name="Salamov A."/>
            <person name="Simmons B.A."/>
            <person name="Magnuson J.K."/>
            <person name="Henrissat B."/>
            <person name="Mortensen U.H."/>
            <person name="Larsen T.O."/>
            <person name="Devries R.P."/>
            <person name="Grigoriev I.V."/>
            <person name="Machida M."/>
            <person name="Baker S.E."/>
            <person name="Andersen M.R."/>
        </authorList>
    </citation>
    <scope>NUCLEOTIDE SEQUENCE [LARGE SCALE GENOMIC DNA]</scope>
    <source>
        <strain evidence="9 10">IBT 18842</strain>
    </source>
</reference>
<dbReference type="OrthoDB" id="4682787at2759"/>
<organism evidence="9 10">
    <name type="scientific">Aspergillus avenaceus</name>
    <dbReference type="NCBI Taxonomy" id="36643"/>
    <lineage>
        <taxon>Eukaryota</taxon>
        <taxon>Fungi</taxon>
        <taxon>Dikarya</taxon>
        <taxon>Ascomycota</taxon>
        <taxon>Pezizomycotina</taxon>
        <taxon>Eurotiomycetes</taxon>
        <taxon>Eurotiomycetidae</taxon>
        <taxon>Eurotiales</taxon>
        <taxon>Aspergillaceae</taxon>
        <taxon>Aspergillus</taxon>
        <taxon>Aspergillus subgen. Circumdati</taxon>
    </lineage>
</organism>
<protein>
    <recommendedName>
        <fullName evidence="8">Rhodopsin domain-containing protein</fullName>
    </recommendedName>
</protein>
<evidence type="ECO:0000313" key="10">
    <source>
        <dbReference type="Proteomes" id="UP000325780"/>
    </source>
</evidence>
<keyword evidence="2 7" id="KW-0812">Transmembrane</keyword>
<feature type="transmembrane region" description="Helical" evidence="7">
    <location>
        <begin position="33"/>
        <end position="56"/>
    </location>
</feature>
<feature type="transmembrane region" description="Helical" evidence="7">
    <location>
        <begin position="148"/>
        <end position="171"/>
    </location>
</feature>
<evidence type="ECO:0000259" key="8">
    <source>
        <dbReference type="Pfam" id="PF20684"/>
    </source>
</evidence>
<dbReference type="Pfam" id="PF20684">
    <property type="entry name" value="Fung_rhodopsin"/>
    <property type="match status" value="1"/>
</dbReference>
<evidence type="ECO:0000256" key="2">
    <source>
        <dbReference type="ARBA" id="ARBA00022692"/>
    </source>
</evidence>
<gene>
    <name evidence="9" type="ORF">BDV25DRAFT_169179</name>
</gene>
<dbReference type="InterPro" id="IPR049326">
    <property type="entry name" value="Rhodopsin_dom_fungi"/>
</dbReference>
<dbReference type="GO" id="GO:0016020">
    <property type="term" value="C:membrane"/>
    <property type="evidence" value="ECO:0007669"/>
    <property type="project" value="UniProtKB-SubCell"/>
</dbReference>
<keyword evidence="10" id="KW-1185">Reference proteome</keyword>
<comment type="similarity">
    <text evidence="5">Belongs to the SAT4 family.</text>
</comment>
<evidence type="ECO:0000256" key="7">
    <source>
        <dbReference type="SAM" id="Phobius"/>
    </source>
</evidence>
<name>A0A5N6U3X5_ASPAV</name>
<comment type="subcellular location">
    <subcellularLocation>
        <location evidence="1">Membrane</location>
        <topology evidence="1">Multi-pass membrane protein</topology>
    </subcellularLocation>
</comment>
<evidence type="ECO:0000313" key="9">
    <source>
        <dbReference type="EMBL" id="KAE8153296.1"/>
    </source>
</evidence>
<feature type="transmembrane region" description="Helical" evidence="7">
    <location>
        <begin position="263"/>
        <end position="289"/>
    </location>
</feature>
<proteinExistence type="inferred from homology"/>
<dbReference type="EMBL" id="ML742041">
    <property type="protein sequence ID" value="KAE8153296.1"/>
    <property type="molecule type" value="Genomic_DNA"/>
</dbReference>
<evidence type="ECO:0000256" key="5">
    <source>
        <dbReference type="ARBA" id="ARBA00038359"/>
    </source>
</evidence>
<dbReference type="AlphaFoldDB" id="A0A5N6U3X5"/>
<dbReference type="PANTHER" id="PTHR33048:SF47">
    <property type="entry name" value="INTEGRAL MEMBRANE PROTEIN-RELATED"/>
    <property type="match status" value="1"/>
</dbReference>